<dbReference type="OrthoDB" id="9793905at2"/>
<accession>A0A316I0S7</accession>
<comment type="caution">
    <text evidence="5">The sequence shown here is derived from an EMBL/GenBank/DDBJ whole genome shotgun (WGS) entry which is preliminary data.</text>
</comment>
<dbReference type="PIRSF" id="PIRSF036893">
    <property type="entry name" value="Lipocalin_ApoD"/>
    <property type="match status" value="1"/>
</dbReference>
<dbReference type="PANTHER" id="PTHR10612">
    <property type="entry name" value="APOLIPOPROTEIN D"/>
    <property type="match status" value="1"/>
</dbReference>
<dbReference type="RefSeq" id="WP_109723713.1">
    <property type="nucleotide sequence ID" value="NZ_MSZV01000018.1"/>
</dbReference>
<dbReference type="InterPro" id="IPR022271">
    <property type="entry name" value="Lipocalin_ApoD"/>
</dbReference>
<gene>
    <name evidence="5" type="ORF">C7456_107102</name>
</gene>
<dbReference type="PROSITE" id="PS00213">
    <property type="entry name" value="LIPOCALIN"/>
    <property type="match status" value="1"/>
</dbReference>
<keyword evidence="6" id="KW-1185">Reference proteome</keyword>
<dbReference type="PANTHER" id="PTHR10612:SF34">
    <property type="entry name" value="APOLIPOPROTEIN D"/>
    <property type="match status" value="1"/>
</dbReference>
<comment type="subcellular location">
    <subcellularLocation>
        <location evidence="2">Cell outer membrane</location>
    </subcellularLocation>
</comment>
<reference evidence="5 6" key="1">
    <citation type="submission" date="2018-05" db="EMBL/GenBank/DDBJ databases">
        <title>Genomic Encyclopedia of Type Strains, Phase IV (KMG-IV): sequencing the most valuable type-strain genomes for metagenomic binning, comparative biology and taxonomic classification.</title>
        <authorList>
            <person name="Goeker M."/>
        </authorList>
    </citation>
    <scope>NUCLEOTIDE SEQUENCE [LARGE SCALE GENOMIC DNA]</scope>
    <source>
        <strain evidence="5 6">DSM 14263</strain>
    </source>
</reference>
<dbReference type="CDD" id="cd19438">
    <property type="entry name" value="lipocalin_Blc-like"/>
    <property type="match status" value="1"/>
</dbReference>
<feature type="domain" description="Lipocalin/cytosolic fatty-acid binding" evidence="4">
    <location>
        <begin position="34"/>
        <end position="181"/>
    </location>
</feature>
<feature type="compositionally biased region" description="Low complexity" evidence="3">
    <location>
        <begin position="1"/>
        <end position="17"/>
    </location>
</feature>
<dbReference type="InterPro" id="IPR012674">
    <property type="entry name" value="Calycin"/>
</dbReference>
<keyword evidence="2 5" id="KW-0449">Lipoprotein</keyword>
<evidence type="ECO:0000256" key="3">
    <source>
        <dbReference type="SAM" id="MobiDB-lite"/>
    </source>
</evidence>
<comment type="function">
    <text evidence="2">Involved in the storage or transport of lipids necessary for membrane maintenance under stressful conditions. Displays a binding preference for lysophospholipids.</text>
</comment>
<feature type="region of interest" description="Disordered" evidence="3">
    <location>
        <begin position="1"/>
        <end position="23"/>
    </location>
</feature>
<evidence type="ECO:0000259" key="4">
    <source>
        <dbReference type="Pfam" id="PF08212"/>
    </source>
</evidence>
<dbReference type="GO" id="GO:0008289">
    <property type="term" value="F:lipid binding"/>
    <property type="evidence" value="ECO:0007669"/>
    <property type="project" value="UniProtKB-UniRule"/>
</dbReference>
<dbReference type="GO" id="GO:0009279">
    <property type="term" value="C:cell outer membrane"/>
    <property type="evidence" value="ECO:0007669"/>
    <property type="project" value="UniProtKB-SubCell"/>
</dbReference>
<comment type="similarity">
    <text evidence="1 2">Belongs to the calycin superfamily. Lipocalin family.</text>
</comment>
<dbReference type="SUPFAM" id="SSF50814">
    <property type="entry name" value="Lipocalins"/>
    <property type="match status" value="1"/>
</dbReference>
<dbReference type="Gene3D" id="2.40.128.20">
    <property type="match status" value="1"/>
</dbReference>
<proteinExistence type="inferred from homology"/>
<dbReference type="AlphaFoldDB" id="A0A316I0S7"/>
<sequence>MSLRATPWTPTKPPTDTVIPPSTAPRPVEAVARLDLERFAGLWHEIARLPVRFQREGDRDIIVAYEQRADGSLGVHGACTGADGRTRSIDGTAVRPEPQLEPAQLRLRLAPRWLGWLPAAWRDYWVIALDEDYRWAVIGEPKRRHLWILGREPQMPRQRFDELKARARRMGYDLAPLIVSPRRAG</sequence>
<evidence type="ECO:0000256" key="1">
    <source>
        <dbReference type="ARBA" id="ARBA00006889"/>
    </source>
</evidence>
<dbReference type="InterPro" id="IPR047202">
    <property type="entry name" value="Lipocalin_Blc-like_dom"/>
</dbReference>
<dbReference type="EMBL" id="QGHC01000007">
    <property type="protein sequence ID" value="PWK86711.1"/>
    <property type="molecule type" value="Genomic_DNA"/>
</dbReference>
<keyword evidence="2" id="KW-0998">Cell outer membrane</keyword>
<dbReference type="Proteomes" id="UP000245812">
    <property type="component" value="Unassembled WGS sequence"/>
</dbReference>
<keyword evidence="2" id="KW-0472">Membrane</keyword>
<evidence type="ECO:0000256" key="2">
    <source>
        <dbReference type="PIRNR" id="PIRNR036893"/>
    </source>
</evidence>
<keyword evidence="2" id="KW-0446">Lipid-binding</keyword>
<organism evidence="5 6">
    <name type="scientific">Fulvimonas soli</name>
    <dbReference type="NCBI Taxonomy" id="155197"/>
    <lineage>
        <taxon>Bacteria</taxon>
        <taxon>Pseudomonadati</taxon>
        <taxon>Pseudomonadota</taxon>
        <taxon>Gammaproteobacteria</taxon>
        <taxon>Lysobacterales</taxon>
        <taxon>Rhodanobacteraceae</taxon>
        <taxon>Fulvimonas</taxon>
    </lineage>
</organism>
<evidence type="ECO:0000313" key="6">
    <source>
        <dbReference type="Proteomes" id="UP000245812"/>
    </source>
</evidence>
<dbReference type="InterPro" id="IPR022272">
    <property type="entry name" value="Lipocalin_CS"/>
</dbReference>
<dbReference type="InterPro" id="IPR000566">
    <property type="entry name" value="Lipocln_cytosolic_FA-bd_dom"/>
</dbReference>
<comment type="subunit">
    <text evidence="2">Homodimer.</text>
</comment>
<dbReference type="Pfam" id="PF08212">
    <property type="entry name" value="Lipocalin_2"/>
    <property type="match status" value="1"/>
</dbReference>
<name>A0A316I0S7_9GAMM</name>
<protein>
    <recommendedName>
        <fullName evidence="2">Outer membrane lipoprotein Blc</fullName>
    </recommendedName>
</protein>
<evidence type="ECO:0000313" key="5">
    <source>
        <dbReference type="EMBL" id="PWK86711.1"/>
    </source>
</evidence>
<dbReference type="GO" id="GO:0006950">
    <property type="term" value="P:response to stress"/>
    <property type="evidence" value="ECO:0007669"/>
    <property type="project" value="UniProtKB-ARBA"/>
</dbReference>